<reference evidence="7" key="2">
    <citation type="submission" date="2007-04" db="EMBL/GenBank/DDBJ databases">
        <title>The genome of the human body louse.</title>
        <authorList>
            <consortium name="The Human Body Louse Genome Consortium"/>
            <person name="Kirkness E."/>
            <person name="Walenz B."/>
            <person name="Hass B."/>
            <person name="Bruggner R."/>
            <person name="Strausberg R."/>
        </authorList>
    </citation>
    <scope>NUCLEOTIDE SEQUENCE</scope>
    <source>
        <strain evidence="7">USDA</strain>
    </source>
</reference>
<gene>
    <name evidence="8" type="primary">8238566</name>
    <name evidence="7" type="ORF">Phum_PHUM463510</name>
</gene>
<protein>
    <submittedName>
        <fullName evidence="7 8">Tetratricopeptide repeat protein, putative</fullName>
    </submittedName>
</protein>
<keyword evidence="9" id="KW-1185">Reference proteome</keyword>
<dbReference type="Pfam" id="PF13424">
    <property type="entry name" value="TPR_12"/>
    <property type="match status" value="1"/>
</dbReference>
<keyword evidence="4" id="KW-0802">TPR repeat</keyword>
<accession>E0VVH8</accession>
<dbReference type="KEGG" id="phu:Phum_PHUM463510"/>
<dbReference type="InParanoid" id="E0VVH8"/>
<evidence type="ECO:0000313" key="8">
    <source>
        <dbReference type="EnsemblMetazoa" id="PHUM463510-PA"/>
    </source>
</evidence>
<dbReference type="RefSeq" id="XP_002430122.1">
    <property type="nucleotide sequence ID" value="XM_002430077.1"/>
</dbReference>
<dbReference type="STRING" id="121224.E0VVH8"/>
<dbReference type="InterPro" id="IPR019734">
    <property type="entry name" value="TPR_rpt"/>
</dbReference>
<evidence type="ECO:0000256" key="6">
    <source>
        <dbReference type="ARBA" id="ARBA00023128"/>
    </source>
</evidence>
<dbReference type="InterPro" id="IPR011990">
    <property type="entry name" value="TPR-like_helical_dom_sf"/>
</dbReference>
<dbReference type="OrthoDB" id="5986190at2759"/>
<dbReference type="SMART" id="SM00028">
    <property type="entry name" value="TPR"/>
    <property type="match status" value="3"/>
</dbReference>
<keyword evidence="5" id="KW-0809">Transit peptide</keyword>
<dbReference type="GeneID" id="8238566"/>
<dbReference type="SUPFAM" id="SSF48452">
    <property type="entry name" value="TPR-like"/>
    <property type="match status" value="1"/>
</dbReference>
<dbReference type="AlphaFoldDB" id="E0VVH8"/>
<proteinExistence type="inferred from homology"/>
<organism>
    <name type="scientific">Pediculus humanus subsp. corporis</name>
    <name type="common">Body louse</name>
    <dbReference type="NCBI Taxonomy" id="121224"/>
    <lineage>
        <taxon>Eukaryota</taxon>
        <taxon>Metazoa</taxon>
        <taxon>Ecdysozoa</taxon>
        <taxon>Arthropoda</taxon>
        <taxon>Hexapoda</taxon>
        <taxon>Insecta</taxon>
        <taxon>Pterygota</taxon>
        <taxon>Neoptera</taxon>
        <taxon>Paraneoptera</taxon>
        <taxon>Psocodea</taxon>
        <taxon>Troctomorpha</taxon>
        <taxon>Phthiraptera</taxon>
        <taxon>Anoplura</taxon>
        <taxon>Pediculidae</taxon>
        <taxon>Pediculus</taxon>
    </lineage>
</organism>
<dbReference type="Gene3D" id="1.25.40.10">
    <property type="entry name" value="Tetratricopeptide repeat domain"/>
    <property type="match status" value="2"/>
</dbReference>
<evidence type="ECO:0000313" key="7">
    <source>
        <dbReference type="EMBL" id="EEB17384.1"/>
    </source>
</evidence>
<evidence type="ECO:0000313" key="9">
    <source>
        <dbReference type="Proteomes" id="UP000009046"/>
    </source>
</evidence>
<name>E0VVH8_PEDHC</name>
<dbReference type="Proteomes" id="UP000009046">
    <property type="component" value="Unassembled WGS sequence"/>
</dbReference>
<evidence type="ECO:0000256" key="5">
    <source>
        <dbReference type="ARBA" id="ARBA00022946"/>
    </source>
</evidence>
<reference evidence="8" key="3">
    <citation type="submission" date="2021-02" db="UniProtKB">
        <authorList>
            <consortium name="EnsemblMetazoa"/>
        </authorList>
    </citation>
    <scope>IDENTIFICATION</scope>
    <source>
        <strain evidence="8">USDA</strain>
    </source>
</reference>
<evidence type="ECO:0000256" key="3">
    <source>
        <dbReference type="ARBA" id="ARBA00022737"/>
    </source>
</evidence>
<evidence type="ECO:0000256" key="2">
    <source>
        <dbReference type="ARBA" id="ARBA00008219"/>
    </source>
</evidence>
<dbReference type="GO" id="GO:0034551">
    <property type="term" value="P:mitochondrial respiratory chain complex III assembly"/>
    <property type="evidence" value="ECO:0007669"/>
    <property type="project" value="InterPro"/>
</dbReference>
<dbReference type="PANTHER" id="PTHR13143:SF6">
    <property type="entry name" value="TETRATRICOPEPTIDE REPEAT PROTEIN 19, MITOCHONDRIAL"/>
    <property type="match status" value="1"/>
</dbReference>
<dbReference type="OMA" id="AQLGYDW"/>
<dbReference type="InterPro" id="IPR040395">
    <property type="entry name" value="TTC19"/>
</dbReference>
<dbReference type="CTD" id="8238566"/>
<dbReference type="EMBL" id="DS235812">
    <property type="protein sequence ID" value="EEB17384.1"/>
    <property type="molecule type" value="Genomic_DNA"/>
</dbReference>
<comment type="similarity">
    <text evidence="2">Belongs to the TTC19 family.</text>
</comment>
<dbReference type="EnsemblMetazoa" id="PHUM463510-RA">
    <property type="protein sequence ID" value="PHUM463510-PA"/>
    <property type="gene ID" value="PHUM463510"/>
</dbReference>
<keyword evidence="3" id="KW-0677">Repeat</keyword>
<dbReference type="EMBL" id="AAZO01005641">
    <property type="status" value="NOT_ANNOTATED_CDS"/>
    <property type="molecule type" value="Genomic_DNA"/>
</dbReference>
<keyword evidence="6" id="KW-0496">Mitochondrion</keyword>
<reference evidence="7" key="1">
    <citation type="submission" date="2007-04" db="EMBL/GenBank/DDBJ databases">
        <title>Annotation of Pediculus humanus corporis strain USDA.</title>
        <authorList>
            <person name="Kirkness E."/>
            <person name="Hannick L."/>
            <person name="Hass B."/>
            <person name="Bruggner R."/>
            <person name="Lawson D."/>
            <person name="Bidwell S."/>
            <person name="Joardar V."/>
            <person name="Caler E."/>
            <person name="Walenz B."/>
            <person name="Inman J."/>
            <person name="Schobel S."/>
            <person name="Galinsky K."/>
            <person name="Amedeo P."/>
            <person name="Strausberg R."/>
        </authorList>
    </citation>
    <scope>NUCLEOTIDE SEQUENCE</scope>
    <source>
        <strain evidence="7">USDA</strain>
    </source>
</reference>
<dbReference type="PANTHER" id="PTHR13143">
    <property type="entry name" value="TETRATRICOPEPTIDE REPEAT PROTEIN 19"/>
    <property type="match status" value="1"/>
</dbReference>
<sequence length="401" mass="46126">MSLKYALAPGFRTKLLKNLTETKSSNKLNNKNVIFSSLDHLQRRNFTYIASNRFYYNNNNNKNNEHRYYVPSLFSLGGILSIFGLEKSDDKEDSNSFTKEILKTLGLQKEKEETDESKLIMAIKRGILLIQKKDFKRAEEMLHSALRLAQDMEDEDGITYIYDILANLAFSTEQYVKAEKLFVSVLQRLIAKGEEKDSNRVIDISLKLAKIFETKKEFNKAEQGYKFCIDTLDPKLKDEDEDTLALWGMSMDWYARFLLEVNRKTDALKCFQKAYEMCVKVNGLLHEQTVVLLNDLGTVCSLLGDNEGALSYLEKAKNIGKSLPDMKDLAAIYINLGQLYLMREMYRESKLACQEGMKMAKKREDESTVSEAKNCLDKINEVLNKTELYKKIKPTAQVLVS</sequence>
<comment type="subcellular location">
    <subcellularLocation>
        <location evidence="1">Mitochondrion</location>
    </subcellularLocation>
</comment>
<dbReference type="FunCoup" id="E0VVH8">
    <property type="interactions" value="1010"/>
</dbReference>
<dbReference type="eggNOG" id="KOG1840">
    <property type="taxonomic scope" value="Eukaryota"/>
</dbReference>
<dbReference type="HOGENOM" id="CLU_057135_1_0_1"/>
<dbReference type="GO" id="GO:0005743">
    <property type="term" value="C:mitochondrial inner membrane"/>
    <property type="evidence" value="ECO:0007669"/>
    <property type="project" value="TreeGrafter"/>
</dbReference>
<dbReference type="VEuPathDB" id="VectorBase:PHUM463510"/>
<evidence type="ECO:0000256" key="1">
    <source>
        <dbReference type="ARBA" id="ARBA00004173"/>
    </source>
</evidence>
<evidence type="ECO:0000256" key="4">
    <source>
        <dbReference type="ARBA" id="ARBA00022803"/>
    </source>
</evidence>